<dbReference type="InterPro" id="IPR027417">
    <property type="entry name" value="P-loop_NTPase"/>
</dbReference>
<reference evidence="8 9" key="2">
    <citation type="journal article" date="2011" name="PLoS Genet.">
        <title>Caenorhabditis briggsae recombinant inbred line genotypes reveal inter-strain incompatibility and the evolution of recombination.</title>
        <authorList>
            <person name="Ross J.A."/>
            <person name="Koboldt D.C."/>
            <person name="Staisch J.E."/>
            <person name="Chamberlin H.M."/>
            <person name="Gupta B.P."/>
            <person name="Miller R.D."/>
            <person name="Baird S.E."/>
            <person name="Haag E.S."/>
        </authorList>
    </citation>
    <scope>NUCLEOTIDE SEQUENCE [LARGE SCALE GENOMIC DNA]</scope>
    <source>
        <strain evidence="8 9">AF16</strain>
    </source>
</reference>
<feature type="compositionally biased region" description="Low complexity" evidence="6">
    <location>
        <begin position="31"/>
        <end position="42"/>
    </location>
</feature>
<reference evidence="8 9" key="1">
    <citation type="journal article" date="2003" name="PLoS Biol.">
        <title>The genome sequence of Caenorhabditis briggsae: a platform for comparative genomics.</title>
        <authorList>
            <person name="Stein L.D."/>
            <person name="Bao Z."/>
            <person name="Blasiar D."/>
            <person name="Blumenthal T."/>
            <person name="Brent M.R."/>
            <person name="Chen N."/>
            <person name="Chinwalla A."/>
            <person name="Clarke L."/>
            <person name="Clee C."/>
            <person name="Coghlan A."/>
            <person name="Coulson A."/>
            <person name="D'Eustachio P."/>
            <person name="Fitch D.H."/>
            <person name="Fulton L.A."/>
            <person name="Fulton R.E."/>
            <person name="Griffiths-Jones S."/>
            <person name="Harris T.W."/>
            <person name="Hillier L.W."/>
            <person name="Kamath R."/>
            <person name="Kuwabara P.E."/>
            <person name="Mardis E.R."/>
            <person name="Marra M.A."/>
            <person name="Miner T.L."/>
            <person name="Minx P."/>
            <person name="Mullikin J.C."/>
            <person name="Plumb R.W."/>
            <person name="Rogers J."/>
            <person name="Schein J.E."/>
            <person name="Sohrmann M."/>
            <person name="Spieth J."/>
            <person name="Stajich J.E."/>
            <person name="Wei C."/>
            <person name="Willey D."/>
            <person name="Wilson R.K."/>
            <person name="Durbin R."/>
            <person name="Waterston R.H."/>
        </authorList>
    </citation>
    <scope>NUCLEOTIDE SEQUENCE [LARGE SCALE GENOMIC DNA]</scope>
    <source>
        <strain evidence="8 9">AF16</strain>
    </source>
</reference>
<feature type="domain" description="RecF/RecN/SMC N-terminal" evidence="7">
    <location>
        <begin position="52"/>
        <end position="115"/>
    </location>
</feature>
<dbReference type="GO" id="GO:0008278">
    <property type="term" value="C:cohesin complex"/>
    <property type="evidence" value="ECO:0000318"/>
    <property type="project" value="GO_Central"/>
</dbReference>
<evidence type="ECO:0000256" key="2">
    <source>
        <dbReference type="ARBA" id="ARBA00022618"/>
    </source>
</evidence>
<sequence>MSELKKDTQLFIFHAQAQFSAPRMRGGSSVGTGTTSNGLTSTVDSLPGKGHLHTLEIENFKSYKGKHIIGPFSRFTAIIGPNGSGKSNLMDAISFVLGERPTSLRVKKYTDLIHGAPINRPVVRSFFFPEFFFPRNFRGLSALIMLSRPSACFSKESTENEQLAADCEAYIAEFFSGRGLISQRAPDEEQRKMHDKKYNKEVFYDDKDTAEGKPVYKKYREEHTNQRSNCDAQYINNLHVYYGDGSKLKPLPKLGHYAVDFINPHNAETETTTQLKSLEVFRSKKAVAMWVKEHRKRGFMKADRQRSLSCTELDIDFVPANLNARNKVDKFGTIRNLDEDYKTPPNSGDLPDYELYFNVSVTANFMISRINAFDHKVGYLEIGKVLFSTERMCAYMIPKKYDTKIMLKEFSEFFKKWFDKLPQERKATFGTDEDAMTKTKFEKRRNNSPAYFWRVNVILCLPEFESEGTMFRRARHVCHVPKSQPRRDIYFEIDTGMLRTVETCKDRVRRMPQEFARVPTPILEVRFEGAKTDEDVRDRIAEVRKTGSIYIGRFECGNRAKEQNNYMGKQFGIKWSDLETVVALPIKKYPPPPLTTLFCGERDCMGLCCTDKYLEKTEILQVPTHVSMTWVADKHEAKKGFHYEKTTSPKKKYYPSNPSPSYLKPAIVSSFFQ</sequence>
<keyword evidence="4" id="KW-0539">Nucleus</keyword>
<evidence type="ECO:0000256" key="5">
    <source>
        <dbReference type="ARBA" id="ARBA00023306"/>
    </source>
</evidence>
<organism evidence="8 9">
    <name type="scientific">Caenorhabditis briggsae</name>
    <dbReference type="NCBI Taxonomy" id="6238"/>
    <lineage>
        <taxon>Eukaryota</taxon>
        <taxon>Metazoa</taxon>
        <taxon>Ecdysozoa</taxon>
        <taxon>Nematoda</taxon>
        <taxon>Chromadorea</taxon>
        <taxon>Rhabditida</taxon>
        <taxon>Rhabditina</taxon>
        <taxon>Rhabditomorpha</taxon>
        <taxon>Rhabditoidea</taxon>
        <taxon>Rhabditidae</taxon>
        <taxon>Peloderinae</taxon>
        <taxon>Caenorhabditis</taxon>
    </lineage>
</organism>
<dbReference type="GO" id="GO:0003677">
    <property type="term" value="F:DNA binding"/>
    <property type="evidence" value="ECO:0000318"/>
    <property type="project" value="GO_Central"/>
</dbReference>
<dbReference type="InterPro" id="IPR003395">
    <property type="entry name" value="RecF/RecN/SMC_N"/>
</dbReference>
<evidence type="ECO:0000256" key="1">
    <source>
        <dbReference type="ARBA" id="ARBA00004123"/>
    </source>
</evidence>
<dbReference type="Proteomes" id="UP000008549">
    <property type="component" value="Unassembled WGS sequence"/>
</dbReference>
<name>A8XXW8_CAEBR</name>
<dbReference type="AlphaFoldDB" id="A8XXW8"/>
<keyword evidence="5" id="KW-0131">Cell cycle</keyword>
<dbReference type="EMBL" id="HE601012">
    <property type="protein sequence ID" value="CAP37487.2"/>
    <property type="molecule type" value="Genomic_DNA"/>
</dbReference>
<dbReference type="SUPFAM" id="SSF52540">
    <property type="entry name" value="P-loop containing nucleoside triphosphate hydrolases"/>
    <property type="match status" value="1"/>
</dbReference>
<accession>A8XXW8</accession>
<evidence type="ECO:0000256" key="6">
    <source>
        <dbReference type="SAM" id="MobiDB-lite"/>
    </source>
</evidence>
<dbReference type="STRING" id="6238.A8XXW8"/>
<dbReference type="HOGENOM" id="CLU_026399_0_0_1"/>
<dbReference type="GO" id="GO:0051301">
    <property type="term" value="P:cell division"/>
    <property type="evidence" value="ECO:0007669"/>
    <property type="project" value="UniProtKB-KW"/>
</dbReference>
<dbReference type="OMA" id="MFRRARH"/>
<dbReference type="InParanoid" id="A8XXW8"/>
<dbReference type="eggNOG" id="KOG0018">
    <property type="taxonomic scope" value="Eukaryota"/>
</dbReference>
<dbReference type="GO" id="GO:0005634">
    <property type="term" value="C:nucleus"/>
    <property type="evidence" value="ECO:0000318"/>
    <property type="project" value="GO_Central"/>
</dbReference>
<evidence type="ECO:0000313" key="9">
    <source>
        <dbReference type="Proteomes" id="UP000008549"/>
    </source>
</evidence>
<comment type="subcellular location">
    <subcellularLocation>
        <location evidence="1">Nucleus</location>
    </subcellularLocation>
</comment>
<gene>
    <name evidence="10" type="primary">pid-4</name>
    <name evidence="8 10" type="ORF">CBG20484</name>
    <name evidence="8" type="ORF">CBG_20484</name>
</gene>
<evidence type="ECO:0000256" key="4">
    <source>
        <dbReference type="ARBA" id="ARBA00023242"/>
    </source>
</evidence>
<protein>
    <submittedName>
        <fullName evidence="8">Protein CBG20484</fullName>
    </submittedName>
</protein>
<dbReference type="FunCoup" id="A8XXW8">
    <property type="interactions" value="1383"/>
</dbReference>
<dbReference type="GO" id="GO:0007062">
    <property type="term" value="P:sister chromatid cohesion"/>
    <property type="evidence" value="ECO:0000318"/>
    <property type="project" value="GO_Central"/>
</dbReference>
<evidence type="ECO:0000313" key="10">
    <source>
        <dbReference type="WormBase" id="CBG20484"/>
    </source>
</evidence>
<dbReference type="PANTHER" id="PTHR18937:SF12">
    <property type="entry name" value="STRUCTURAL MAINTENANCE OF CHROMOSOMES PROTEIN"/>
    <property type="match status" value="1"/>
</dbReference>
<dbReference type="WormBase" id="CBG20484">
    <property type="protein sequence ID" value="CBP41670"/>
    <property type="gene ID" value="WBGene00039458"/>
    <property type="gene designation" value="Cbr-pid-4"/>
</dbReference>
<evidence type="ECO:0000313" key="8">
    <source>
        <dbReference type="EMBL" id="CAP37487.2"/>
    </source>
</evidence>
<dbReference type="Gene3D" id="3.40.50.300">
    <property type="entry name" value="P-loop containing nucleotide triphosphate hydrolases"/>
    <property type="match status" value="1"/>
</dbReference>
<evidence type="ECO:0000256" key="3">
    <source>
        <dbReference type="ARBA" id="ARBA00022776"/>
    </source>
</evidence>
<dbReference type="Pfam" id="PF02463">
    <property type="entry name" value="SMC_N"/>
    <property type="match status" value="1"/>
</dbReference>
<keyword evidence="9" id="KW-1185">Reference proteome</keyword>
<evidence type="ECO:0000259" key="7">
    <source>
        <dbReference type="Pfam" id="PF02463"/>
    </source>
</evidence>
<proteinExistence type="predicted"/>
<keyword evidence="2" id="KW-0132">Cell division</keyword>
<keyword evidence="3" id="KW-0498">Mitosis</keyword>
<feature type="region of interest" description="Disordered" evidence="6">
    <location>
        <begin position="23"/>
        <end position="43"/>
    </location>
</feature>
<dbReference type="PANTHER" id="PTHR18937">
    <property type="entry name" value="STRUCTURAL MAINTENANCE OF CHROMOSOMES SMC FAMILY MEMBER"/>
    <property type="match status" value="1"/>
</dbReference>